<evidence type="ECO:0000313" key="2">
    <source>
        <dbReference type="EMBL" id="QNH54286.1"/>
    </source>
</evidence>
<evidence type="ECO:0000313" key="3">
    <source>
        <dbReference type="Proteomes" id="UP000515480"/>
    </source>
</evidence>
<dbReference type="InterPro" id="IPR006342">
    <property type="entry name" value="FkbM_mtfrase"/>
</dbReference>
<keyword evidence="2" id="KW-0808">Transferase</keyword>
<dbReference type="EMBL" id="CP060204">
    <property type="protein sequence ID" value="QNH54286.1"/>
    <property type="molecule type" value="Genomic_DNA"/>
</dbReference>
<protein>
    <submittedName>
        <fullName evidence="2">FkbM family methyltransferase</fullName>
    </submittedName>
</protein>
<dbReference type="Proteomes" id="UP000515480">
    <property type="component" value="Chromosome"/>
</dbReference>
<dbReference type="InterPro" id="IPR029063">
    <property type="entry name" value="SAM-dependent_MTases_sf"/>
</dbReference>
<dbReference type="Gene3D" id="3.40.50.150">
    <property type="entry name" value="Vaccinia Virus protein VP39"/>
    <property type="match status" value="1"/>
</dbReference>
<organism evidence="2 3">
    <name type="scientific">Selenomonas timonae</name>
    <dbReference type="NCBI Taxonomy" id="2754044"/>
    <lineage>
        <taxon>Bacteria</taxon>
        <taxon>Bacillati</taxon>
        <taxon>Bacillota</taxon>
        <taxon>Negativicutes</taxon>
        <taxon>Selenomonadales</taxon>
        <taxon>Selenomonadaceae</taxon>
        <taxon>Selenomonas</taxon>
    </lineage>
</organism>
<gene>
    <name evidence="2" type="ORF">H1B31_10670</name>
</gene>
<keyword evidence="2" id="KW-0489">Methyltransferase</keyword>
<dbReference type="GO" id="GO:0032259">
    <property type="term" value="P:methylation"/>
    <property type="evidence" value="ECO:0007669"/>
    <property type="project" value="UniProtKB-KW"/>
</dbReference>
<dbReference type="GO" id="GO:0008168">
    <property type="term" value="F:methyltransferase activity"/>
    <property type="evidence" value="ECO:0007669"/>
    <property type="project" value="UniProtKB-KW"/>
</dbReference>
<evidence type="ECO:0000259" key="1">
    <source>
        <dbReference type="Pfam" id="PF05050"/>
    </source>
</evidence>
<keyword evidence="3" id="KW-1185">Reference proteome</keyword>
<dbReference type="NCBIfam" id="TIGR01444">
    <property type="entry name" value="fkbM_fam"/>
    <property type="match status" value="1"/>
</dbReference>
<dbReference type="KEGG" id="stim:H1B31_10670"/>
<proteinExistence type="predicted"/>
<accession>A0A7G7VJJ3</accession>
<feature type="domain" description="Methyltransferase FkbM" evidence="1">
    <location>
        <begin position="211"/>
        <end position="360"/>
    </location>
</feature>
<dbReference type="AlphaFoldDB" id="A0A7G7VJJ3"/>
<name>A0A7G7VJJ3_9FIRM</name>
<sequence length="383" mass="42649">MKSPADLHKLEQFFTSLHETPARHGFSAFQAQPLLLYGAGNLGKKLYACLVGNGIEPHGFIDRNAARCSTSAPVYAPDAPELAPHCKDSVVILAGLFGRMQDRAIRRSLAGIGFRHIYALHEIDWQAIKSRSFLSHMFIGSYDPINLPRDAEKIRAAYELFSTEEERDFLLAALSGYHAHDVTRFPQPLPIEGQYLAADVPEEMDYRRLIDCGAYDGDTLRSILGSGREIEAYAALEPQGDLCAGIQTYIVAQQGIHEAHILPLGASDCYEQLHFMEVSDGRSAAKADPTGTAVLPCAPLDAVLRGFAPTMIKMDIEGMEPRALRGARELVQAYHPQLAICVYHDISHLWEIPLQIRELYEGYRLYIRNYQFMGLETVVYAVP</sequence>
<dbReference type="RefSeq" id="WP_185980301.1">
    <property type="nucleotide sequence ID" value="NZ_CP060204.1"/>
</dbReference>
<dbReference type="Pfam" id="PF05050">
    <property type="entry name" value="Methyltransf_21"/>
    <property type="match status" value="1"/>
</dbReference>
<dbReference type="SUPFAM" id="SSF53335">
    <property type="entry name" value="S-adenosyl-L-methionine-dependent methyltransferases"/>
    <property type="match status" value="1"/>
</dbReference>
<reference evidence="2 3" key="1">
    <citation type="submission" date="2020-07" db="EMBL/GenBank/DDBJ databases">
        <title>Complete genome and description of Selenomonas timonensis sp. nov., a new bacterium isolated from a gingivitis subject.</title>
        <authorList>
            <person name="Antezack A."/>
        </authorList>
    </citation>
    <scope>NUCLEOTIDE SEQUENCE [LARGE SCALE GENOMIC DNA]</scope>
    <source>
        <strain evidence="2 3">Marseille-Q3039</strain>
    </source>
</reference>